<dbReference type="RefSeq" id="WP_026601855.1">
    <property type="nucleotide sequence ID" value="NZ_LUUH01000046.1"/>
</dbReference>
<comment type="caution">
    <text evidence="1">The sequence shown here is derived from an EMBL/GenBank/DDBJ whole genome shotgun (WGS) entry which is preliminary data.</text>
</comment>
<sequence>MNTESEQKTTEIAKEKEFLKISDMLEKLGVTRTQFWRMRKAGEVPPPVIKNPQMWLASKVNAFYESRANKESDSSL</sequence>
<evidence type="ECO:0008006" key="3">
    <source>
        <dbReference type="Google" id="ProtNLM"/>
    </source>
</evidence>
<name>A0A177MJW1_METMH</name>
<protein>
    <recommendedName>
        <fullName evidence="3">AlpA family transcriptional regulator</fullName>
    </recommendedName>
</protein>
<organism evidence="1 2">
    <name type="scientific">Methylomonas methanica</name>
    <dbReference type="NCBI Taxonomy" id="421"/>
    <lineage>
        <taxon>Bacteria</taxon>
        <taxon>Pseudomonadati</taxon>
        <taxon>Pseudomonadota</taxon>
        <taxon>Gammaproteobacteria</taxon>
        <taxon>Methylococcales</taxon>
        <taxon>Methylococcaceae</taxon>
        <taxon>Methylomonas</taxon>
    </lineage>
</organism>
<accession>A0A177MJW1</accession>
<gene>
    <name evidence="1" type="ORF">A1353_11975</name>
</gene>
<dbReference type="EMBL" id="LUUH01000046">
    <property type="protein sequence ID" value="OAI05220.1"/>
    <property type="molecule type" value="Genomic_DNA"/>
</dbReference>
<dbReference type="AlphaFoldDB" id="A0A177MJW1"/>
<evidence type="ECO:0000313" key="2">
    <source>
        <dbReference type="Proteomes" id="UP000077763"/>
    </source>
</evidence>
<evidence type="ECO:0000313" key="1">
    <source>
        <dbReference type="EMBL" id="OAI05220.1"/>
    </source>
</evidence>
<dbReference type="Proteomes" id="UP000077763">
    <property type="component" value="Unassembled WGS sequence"/>
</dbReference>
<proteinExistence type="predicted"/>
<reference evidence="1 2" key="1">
    <citation type="submission" date="2016-03" db="EMBL/GenBank/DDBJ databases">
        <authorList>
            <person name="Ploux O."/>
        </authorList>
    </citation>
    <scope>NUCLEOTIDE SEQUENCE [LARGE SCALE GENOMIC DNA]</scope>
    <source>
        <strain evidence="1 2">R-45371</strain>
    </source>
</reference>